<comment type="caution">
    <text evidence="1">The sequence shown here is derived from an EMBL/GenBank/DDBJ whole genome shotgun (WGS) entry which is preliminary data.</text>
</comment>
<evidence type="ECO:0000313" key="2">
    <source>
        <dbReference type="Proteomes" id="UP000433876"/>
    </source>
</evidence>
<dbReference type="Proteomes" id="UP000433876">
    <property type="component" value="Unassembled WGS sequence"/>
</dbReference>
<evidence type="ECO:0000313" key="1">
    <source>
        <dbReference type="EMBL" id="KAA8624297.1"/>
    </source>
</evidence>
<reference evidence="1 2" key="1">
    <citation type="submission" date="2017-07" db="EMBL/GenBank/DDBJ databases">
        <title>Genome sequence of the Sordaria macrospora wild type strain R19027.</title>
        <authorList>
            <person name="Nowrousian M."/>
            <person name="Teichert I."/>
            <person name="Kueck U."/>
        </authorList>
    </citation>
    <scope>NUCLEOTIDE SEQUENCE [LARGE SCALE GENOMIC DNA]</scope>
    <source>
        <strain evidence="1 2">R19027</strain>
        <tissue evidence="1">Mycelium</tissue>
    </source>
</reference>
<name>A0A8S8ZF34_SORMA</name>
<accession>A0A8S8ZF34</accession>
<proteinExistence type="predicted"/>
<protein>
    <submittedName>
        <fullName evidence="1">Uncharacterized protein</fullName>
    </submittedName>
</protein>
<dbReference type="VEuPathDB" id="FungiDB:SMAC_09448"/>
<sequence>MAPFQLTTTNAATAITTCGFCYMREAQHGNMMSIPCPDEGVEKLGKRIQKLFRQAAVHYWAATEAAYTSMDEKNAEASLREVRKADAALKRAWTIVQEAEELVLRMEKILVRTGTLVAATAELIQAFDRAADVVEVVRSGFAAVKARIRA</sequence>
<dbReference type="AlphaFoldDB" id="A0A8S8ZF34"/>
<dbReference type="EMBL" id="NMPR01000238">
    <property type="protein sequence ID" value="KAA8624297.1"/>
    <property type="molecule type" value="Genomic_DNA"/>
</dbReference>
<gene>
    <name evidence="1" type="ORF">SMACR_09448</name>
</gene>
<organism evidence="1 2">
    <name type="scientific">Sordaria macrospora</name>
    <dbReference type="NCBI Taxonomy" id="5147"/>
    <lineage>
        <taxon>Eukaryota</taxon>
        <taxon>Fungi</taxon>
        <taxon>Dikarya</taxon>
        <taxon>Ascomycota</taxon>
        <taxon>Pezizomycotina</taxon>
        <taxon>Sordariomycetes</taxon>
        <taxon>Sordariomycetidae</taxon>
        <taxon>Sordariales</taxon>
        <taxon>Sordariaceae</taxon>
        <taxon>Sordaria</taxon>
    </lineage>
</organism>